<keyword evidence="1" id="KW-0812">Transmembrane</keyword>
<name>A0A1G4M7W4_LACFM</name>
<evidence type="ECO:0000313" key="3">
    <source>
        <dbReference type="Proteomes" id="UP000190831"/>
    </source>
</evidence>
<organism evidence="2 3">
    <name type="scientific">Lachancea fermentati</name>
    <name type="common">Zygosaccharomyces fermentati</name>
    <dbReference type="NCBI Taxonomy" id="4955"/>
    <lineage>
        <taxon>Eukaryota</taxon>
        <taxon>Fungi</taxon>
        <taxon>Dikarya</taxon>
        <taxon>Ascomycota</taxon>
        <taxon>Saccharomycotina</taxon>
        <taxon>Saccharomycetes</taxon>
        <taxon>Saccharomycetales</taxon>
        <taxon>Saccharomycetaceae</taxon>
        <taxon>Lachancea</taxon>
    </lineage>
</organism>
<gene>
    <name evidence="2" type="ORF">LAFE_0B05732G</name>
</gene>
<dbReference type="OMA" id="HINTARK"/>
<keyword evidence="1" id="KW-0472">Membrane</keyword>
<dbReference type="Proteomes" id="UP000190831">
    <property type="component" value="Chromosome B"/>
</dbReference>
<evidence type="ECO:0000313" key="2">
    <source>
        <dbReference type="EMBL" id="SCV99933.1"/>
    </source>
</evidence>
<keyword evidence="3" id="KW-1185">Reference proteome</keyword>
<feature type="transmembrane region" description="Helical" evidence="1">
    <location>
        <begin position="304"/>
        <end position="325"/>
    </location>
</feature>
<protein>
    <submittedName>
        <fullName evidence="2">LAFE_0B05732g1_1</fullName>
    </submittedName>
</protein>
<proteinExistence type="predicted"/>
<keyword evidence="1" id="KW-1133">Transmembrane helix</keyword>
<accession>A0A1G4M7W4</accession>
<reference evidence="3" key="1">
    <citation type="submission" date="2016-03" db="EMBL/GenBank/DDBJ databases">
        <authorList>
            <person name="Devillers H."/>
        </authorList>
    </citation>
    <scope>NUCLEOTIDE SEQUENCE [LARGE SCALE GENOMIC DNA]</scope>
</reference>
<dbReference type="AlphaFoldDB" id="A0A1G4M7W4"/>
<evidence type="ECO:0000256" key="1">
    <source>
        <dbReference type="SAM" id="Phobius"/>
    </source>
</evidence>
<sequence>MSHQIPLFQPNSKQRLLSCIFNPHIFLTHAIFLIIIWSSFEIMTISTQRTGTPINPITGERLGSSSTYTNTATKTIVSLSIATSTPTPKITLSSPKLEEIVNEFLEWKTNNSVTLINEILRGPLHYEITNNMSYWNSSLFMNMEHYMSSLETLLGYNSSIYANLFEQAKRINGTIDELSKAGFVVSSDEAYSLTSGLLLDYSFLDVLFKNTSLNLESLRNIRAFPLPSVNLTNISCQDALNKFLKNPDVILSVQRLQERTEMFFQTYSISQLTKLDKRENYIHLFPRLKNDNYNSRLKKKCQQLSIFVVVDYLIWVLLLANLTLVCYKLEVSCFNTILVQQLWHAERLLMGPQEGPHFPVELHKRFKTALHYLMFTTRYTIIEFITEKQFVVIEKLSFQHINNAKELVRGRSKTAYHRLRAFNWWIFTNGKDLWIFFVTVVMAFTIICSLLDIETDTADSLTKRYDDYLINYNPSLFENVDQACSNFERDIDNQLKRTLSDLLFNEGNGTLTMACSNIDMGMQELANSLNPLLLNQKLIPPWEFGNLSFNIPVSTLPAFLANSIFNQTISAHEKVTFIPRSLSKRSSTELQKGIKDRVQVSYKRTLVFFYVAYVSTTCSAYLQ</sequence>
<dbReference type="EMBL" id="LT598489">
    <property type="protein sequence ID" value="SCV99933.1"/>
    <property type="molecule type" value="Genomic_DNA"/>
</dbReference>
<feature type="transmembrane region" description="Helical" evidence="1">
    <location>
        <begin position="20"/>
        <end position="40"/>
    </location>
</feature>
<feature type="transmembrane region" description="Helical" evidence="1">
    <location>
        <begin position="605"/>
        <end position="622"/>
    </location>
</feature>
<feature type="transmembrane region" description="Helical" evidence="1">
    <location>
        <begin position="433"/>
        <end position="453"/>
    </location>
</feature>